<name>A0ABU0LMV8_9HYPH</name>
<evidence type="ECO:0000313" key="3">
    <source>
        <dbReference type="Proteomes" id="UP001235094"/>
    </source>
</evidence>
<proteinExistence type="predicted"/>
<sequence>MHAQPPKPDDAPPAPSTGSLHPPLFDAAFRARLDTLFAWRRDVRHFRPTPLAPGELAALIALAMQAPSVGLSQPWRFVRVGAPARRRAVRAIFAACNAAALADQPASRAALYARLKLAGLDEAPEHLAVFVEPDPPAGHGLGRATMPETLAYSAVMAIHTLWLAAAARGIGVGWVSILDPVAVAAALDVPAHWRLVGYLCIGYPCEPSDVPELERAGWEHRRPPADFLLER</sequence>
<organism evidence="2 3">
    <name type="scientific">Ancylobacter amanitiformis</name>
    <dbReference type="NCBI Taxonomy" id="217069"/>
    <lineage>
        <taxon>Bacteria</taxon>
        <taxon>Pseudomonadati</taxon>
        <taxon>Pseudomonadota</taxon>
        <taxon>Alphaproteobacteria</taxon>
        <taxon>Hyphomicrobiales</taxon>
        <taxon>Xanthobacteraceae</taxon>
        <taxon>Ancylobacter</taxon>
    </lineage>
</organism>
<dbReference type="EMBL" id="JAUSVR010000002">
    <property type="protein sequence ID" value="MDQ0509938.1"/>
    <property type="molecule type" value="Genomic_DNA"/>
</dbReference>
<accession>A0ABU0LMV8</accession>
<dbReference type="PANTHER" id="PTHR23026">
    <property type="entry name" value="NADPH NITROREDUCTASE"/>
    <property type="match status" value="1"/>
</dbReference>
<dbReference type="Gene3D" id="3.40.109.10">
    <property type="entry name" value="NADH Oxidase"/>
    <property type="match status" value="1"/>
</dbReference>
<keyword evidence="3" id="KW-1185">Reference proteome</keyword>
<dbReference type="Proteomes" id="UP001235094">
    <property type="component" value="Unassembled WGS sequence"/>
</dbReference>
<dbReference type="Pfam" id="PF00881">
    <property type="entry name" value="Nitroreductase"/>
    <property type="match status" value="1"/>
</dbReference>
<dbReference type="InterPro" id="IPR000415">
    <property type="entry name" value="Nitroreductase-like"/>
</dbReference>
<dbReference type="NCBIfam" id="TIGR02476">
    <property type="entry name" value="BluB"/>
    <property type="match status" value="1"/>
</dbReference>
<dbReference type="GO" id="GO:0102919">
    <property type="term" value="F:5,6-dimethylbenzimidazole synthase activity"/>
    <property type="evidence" value="ECO:0007669"/>
    <property type="project" value="UniProtKB-EC"/>
</dbReference>
<evidence type="ECO:0000259" key="1">
    <source>
        <dbReference type="Pfam" id="PF00881"/>
    </source>
</evidence>
<keyword evidence="2" id="KW-0560">Oxidoreductase</keyword>
<dbReference type="PANTHER" id="PTHR23026:SF123">
    <property type="entry name" value="NAD(P)H NITROREDUCTASE RV3131-RELATED"/>
    <property type="match status" value="1"/>
</dbReference>
<dbReference type="SUPFAM" id="SSF55469">
    <property type="entry name" value="FMN-dependent nitroreductase-like"/>
    <property type="match status" value="1"/>
</dbReference>
<dbReference type="InterPro" id="IPR029479">
    <property type="entry name" value="Nitroreductase"/>
</dbReference>
<comment type="caution">
    <text evidence="2">The sequence shown here is derived from an EMBL/GenBank/DDBJ whole genome shotgun (WGS) entry which is preliminary data.</text>
</comment>
<feature type="domain" description="Nitroreductase" evidence="1">
    <location>
        <begin position="38"/>
        <end position="203"/>
    </location>
</feature>
<reference evidence="2 3" key="1">
    <citation type="submission" date="2023-07" db="EMBL/GenBank/DDBJ databases">
        <title>Genomic Encyclopedia of Type Strains, Phase IV (KMG-IV): sequencing the most valuable type-strain genomes for metagenomic binning, comparative biology and taxonomic classification.</title>
        <authorList>
            <person name="Goeker M."/>
        </authorList>
    </citation>
    <scope>NUCLEOTIDE SEQUENCE [LARGE SCALE GENOMIC DNA]</scope>
    <source>
        <strain evidence="2 3">DSM 15561</strain>
    </source>
</reference>
<protein>
    <submittedName>
        <fullName evidence="2">5,6-dimethylbenzimidazole synthase</fullName>
        <ecNumber evidence="2">1.13.11.79</ecNumber>
    </submittedName>
</protein>
<dbReference type="EC" id="1.13.11.79" evidence="2"/>
<dbReference type="RefSeq" id="WP_306888662.1">
    <property type="nucleotide sequence ID" value="NZ_JAUSVR010000002.1"/>
</dbReference>
<dbReference type="InterPro" id="IPR050627">
    <property type="entry name" value="Nitroreductase/BluB"/>
</dbReference>
<gene>
    <name evidence="2" type="ORF">QOZ99_000819</name>
</gene>
<dbReference type="InterPro" id="IPR012825">
    <property type="entry name" value="BluB"/>
</dbReference>
<evidence type="ECO:0000313" key="2">
    <source>
        <dbReference type="EMBL" id="MDQ0509938.1"/>
    </source>
</evidence>